<feature type="domain" description="PAC" evidence="3">
    <location>
        <begin position="263"/>
        <end position="315"/>
    </location>
</feature>
<dbReference type="InterPro" id="IPR001610">
    <property type="entry name" value="PAC"/>
</dbReference>
<dbReference type="InterPro" id="IPR000014">
    <property type="entry name" value="PAS"/>
</dbReference>
<dbReference type="InterPro" id="IPR000700">
    <property type="entry name" value="PAS-assoc_C"/>
</dbReference>
<evidence type="ECO:0000313" key="4">
    <source>
        <dbReference type="EMBL" id="SNX94235.1"/>
    </source>
</evidence>
<reference evidence="4 5" key="1">
    <citation type="submission" date="2017-09" db="EMBL/GenBank/DDBJ databases">
        <authorList>
            <person name="Ehlers B."/>
            <person name="Leendertz F.H."/>
        </authorList>
    </citation>
    <scope>NUCLEOTIDE SEQUENCE [LARGE SCALE GENOMIC DNA]</scope>
    <source>
        <strain evidence="4 5">DSM 46844</strain>
    </source>
</reference>
<dbReference type="PROSITE" id="PS50113">
    <property type="entry name" value="PAC"/>
    <property type="match status" value="1"/>
</dbReference>
<dbReference type="InterPro" id="IPR013655">
    <property type="entry name" value="PAS_fold_3"/>
</dbReference>
<evidence type="ECO:0000313" key="5">
    <source>
        <dbReference type="Proteomes" id="UP000219514"/>
    </source>
</evidence>
<dbReference type="SUPFAM" id="SSF55785">
    <property type="entry name" value="PYP-like sensor domain (PAS domain)"/>
    <property type="match status" value="2"/>
</dbReference>
<dbReference type="NCBIfam" id="TIGR00229">
    <property type="entry name" value="sensory_box"/>
    <property type="match status" value="1"/>
</dbReference>
<dbReference type="PANTHER" id="PTHR43156">
    <property type="entry name" value="STAGE II SPORULATION PROTEIN E-RELATED"/>
    <property type="match status" value="1"/>
</dbReference>
<dbReference type="OrthoDB" id="7943561at2"/>
<dbReference type="SMART" id="SM00086">
    <property type="entry name" value="PAC"/>
    <property type="match status" value="2"/>
</dbReference>
<dbReference type="Gene3D" id="3.60.40.10">
    <property type="entry name" value="PPM-type phosphatase domain"/>
    <property type="match status" value="1"/>
</dbReference>
<dbReference type="GO" id="GO:0016791">
    <property type="term" value="F:phosphatase activity"/>
    <property type="evidence" value="ECO:0007669"/>
    <property type="project" value="TreeGrafter"/>
</dbReference>
<dbReference type="Pfam" id="PF07228">
    <property type="entry name" value="SpoIIE"/>
    <property type="match status" value="1"/>
</dbReference>
<evidence type="ECO:0000259" key="2">
    <source>
        <dbReference type="PROSITE" id="PS50112"/>
    </source>
</evidence>
<sequence>MTGHPPEDGAVHPADEFATLRLQIEDLRRALTAIRGGDVDAVVLSGPQGQQLYTLVSADRPYRVIVEEMGDGAATVSERGIILFANRRIADLVGTDRAALLGKDITGLVDASAADTLASLLTTVPGTTRHGELVLAGAAGSTVPALASVTGLDIEGTIVRCLTVSDLTDRRRNEQELVGAYADLTRSTRELEEAQRIGRIGSWFWDVASGELDWSIQMYRIFGIDPGATGSTAQQALATASHPEDAAAATAAWDRALADHQPFVVQQRFIHADGSLRHTVTRGEVICRPDGTVSGMRGTTQDVTEQRRAAEAVVEAREALVRQTMELAEEHRVKESLQRAILPARLPTAPQVELAARYLPADRPSLVGGDWYDAFWLPDGCLAVAVGDVVGHDLDAAATMGQVRNALRAYAFSEGTPAAALTRLNALTTGLHDGGLATAVFGRLEPSRHSWRWASAGHLPPLLISPTGVRLLADPAGMMLGATSGTSFADALTPLSHDDLVLLYTDGLIERRDRDLDAGFAALVHAAHDLVRQPAEVVCDALLDRLLPAHGHEDDVCLLALRLTSRAGAARPAAR</sequence>
<evidence type="ECO:0000259" key="3">
    <source>
        <dbReference type="PROSITE" id="PS50113"/>
    </source>
</evidence>
<keyword evidence="5" id="KW-1185">Reference proteome</keyword>
<dbReference type="SUPFAM" id="SSF81606">
    <property type="entry name" value="PP2C-like"/>
    <property type="match status" value="1"/>
</dbReference>
<keyword evidence="1" id="KW-0378">Hydrolase</keyword>
<dbReference type="InterPro" id="IPR001932">
    <property type="entry name" value="PPM-type_phosphatase-like_dom"/>
</dbReference>
<dbReference type="InterPro" id="IPR036457">
    <property type="entry name" value="PPM-type-like_dom_sf"/>
</dbReference>
<dbReference type="Pfam" id="PF08447">
    <property type="entry name" value="PAS_3"/>
    <property type="match status" value="1"/>
</dbReference>
<dbReference type="Proteomes" id="UP000219514">
    <property type="component" value="Unassembled WGS sequence"/>
</dbReference>
<dbReference type="Pfam" id="PF13426">
    <property type="entry name" value="PAS_9"/>
    <property type="match status" value="1"/>
</dbReference>
<dbReference type="Gene3D" id="2.10.70.100">
    <property type="match status" value="1"/>
</dbReference>
<organism evidence="4 5">
    <name type="scientific">Geodermatophilus sabuli</name>
    <dbReference type="NCBI Taxonomy" id="1564158"/>
    <lineage>
        <taxon>Bacteria</taxon>
        <taxon>Bacillati</taxon>
        <taxon>Actinomycetota</taxon>
        <taxon>Actinomycetes</taxon>
        <taxon>Geodermatophilales</taxon>
        <taxon>Geodermatophilaceae</taxon>
        <taxon>Geodermatophilus</taxon>
    </lineage>
</organism>
<dbReference type="SMART" id="SM00091">
    <property type="entry name" value="PAS"/>
    <property type="match status" value="2"/>
</dbReference>
<feature type="domain" description="PAS" evidence="2">
    <location>
        <begin position="58"/>
        <end position="103"/>
    </location>
</feature>
<dbReference type="SMART" id="SM00331">
    <property type="entry name" value="PP2C_SIG"/>
    <property type="match status" value="1"/>
</dbReference>
<dbReference type="AlphaFoldDB" id="A0A285E5E4"/>
<dbReference type="PROSITE" id="PS50112">
    <property type="entry name" value="PAS"/>
    <property type="match status" value="1"/>
</dbReference>
<proteinExistence type="predicted"/>
<protein>
    <submittedName>
        <fullName evidence="4">PAS domain S-box-containing protein</fullName>
    </submittedName>
</protein>
<dbReference type="Gene3D" id="3.30.450.20">
    <property type="entry name" value="PAS domain"/>
    <property type="match status" value="2"/>
</dbReference>
<dbReference type="RefSeq" id="WP_097203355.1">
    <property type="nucleotide sequence ID" value="NZ_JACHXB010000001.1"/>
</dbReference>
<dbReference type="PANTHER" id="PTHR43156:SF2">
    <property type="entry name" value="STAGE II SPORULATION PROTEIN E"/>
    <property type="match status" value="1"/>
</dbReference>
<evidence type="ECO:0000256" key="1">
    <source>
        <dbReference type="ARBA" id="ARBA00022801"/>
    </source>
</evidence>
<dbReference type="EMBL" id="OBDO01000001">
    <property type="protein sequence ID" value="SNX94235.1"/>
    <property type="molecule type" value="Genomic_DNA"/>
</dbReference>
<dbReference type="InterPro" id="IPR035965">
    <property type="entry name" value="PAS-like_dom_sf"/>
</dbReference>
<accession>A0A285E5E4</accession>
<dbReference type="CDD" id="cd00130">
    <property type="entry name" value="PAS"/>
    <property type="match status" value="2"/>
</dbReference>
<name>A0A285E5E4_9ACTN</name>
<gene>
    <name evidence="4" type="ORF">SAMN06893097_10123</name>
</gene>
<dbReference type="InterPro" id="IPR052016">
    <property type="entry name" value="Bact_Sigma-Reg"/>
</dbReference>